<protein>
    <recommendedName>
        <fullName evidence="3">CAP domain-containing protein</fullName>
    </recommendedName>
</protein>
<reference evidence="2" key="1">
    <citation type="journal article" date="2019" name="Int. J. Syst. Evol. Microbiol.">
        <title>The Global Catalogue of Microorganisms (GCM) 10K type strain sequencing project: providing services to taxonomists for standard genome sequencing and annotation.</title>
        <authorList>
            <consortium name="The Broad Institute Genomics Platform"/>
            <consortium name="The Broad Institute Genome Sequencing Center for Infectious Disease"/>
            <person name="Wu L."/>
            <person name="Ma J."/>
        </authorList>
    </citation>
    <scope>NUCLEOTIDE SEQUENCE [LARGE SCALE GENOMIC DNA]</scope>
    <source>
        <strain evidence="2">KCTC 12907</strain>
    </source>
</reference>
<dbReference type="Proteomes" id="UP001596378">
    <property type="component" value="Unassembled WGS sequence"/>
</dbReference>
<dbReference type="EMBL" id="JBHTAI010000001">
    <property type="protein sequence ID" value="MFC7147007.1"/>
    <property type="molecule type" value="Genomic_DNA"/>
</dbReference>
<accession>A0ABW2F1F5</accession>
<sequence>MKAYSNGLIVLLFFLLSLGRDEPELPDPNRGYAPNAYSAEDLTIVDSITGATLKLGMTREEIERLYEKDEEPTFPYENYEGLGVFFRDDVAASFRIAADDNASSRFKTARGIGLGSGKKDVAERYGLQYAFDDELSGGSTSLTYRLAETEDAMEALDEKAQLWNYDQEHLYAISFGFFDSKNEPIFIILIGDWKSIFQMS</sequence>
<name>A0ABW2F1F5_9BACL</name>
<keyword evidence="2" id="KW-1185">Reference proteome</keyword>
<organism evidence="1 2">
    <name type="scientific">Cohnella cellulosilytica</name>
    <dbReference type="NCBI Taxonomy" id="986710"/>
    <lineage>
        <taxon>Bacteria</taxon>
        <taxon>Bacillati</taxon>
        <taxon>Bacillota</taxon>
        <taxon>Bacilli</taxon>
        <taxon>Bacillales</taxon>
        <taxon>Paenibacillaceae</taxon>
        <taxon>Cohnella</taxon>
    </lineage>
</organism>
<gene>
    <name evidence="1" type="ORF">ACFQMJ_00555</name>
</gene>
<evidence type="ECO:0000313" key="2">
    <source>
        <dbReference type="Proteomes" id="UP001596378"/>
    </source>
</evidence>
<evidence type="ECO:0008006" key="3">
    <source>
        <dbReference type="Google" id="ProtNLM"/>
    </source>
</evidence>
<proteinExistence type="predicted"/>
<comment type="caution">
    <text evidence="1">The sequence shown here is derived from an EMBL/GenBank/DDBJ whole genome shotgun (WGS) entry which is preliminary data.</text>
</comment>
<evidence type="ECO:0000313" key="1">
    <source>
        <dbReference type="EMBL" id="MFC7147007.1"/>
    </source>
</evidence>
<dbReference type="RefSeq" id="WP_378046807.1">
    <property type="nucleotide sequence ID" value="NZ_JBHMDN010000012.1"/>
</dbReference>